<dbReference type="AlphaFoldDB" id="A0ABC8SV51"/>
<feature type="signal peptide" evidence="2">
    <location>
        <begin position="1"/>
        <end position="22"/>
    </location>
</feature>
<name>A0ABC8SV51_9AQUA</name>
<organism evidence="3 4">
    <name type="scientific">Ilex paraguariensis</name>
    <name type="common">yerba mate</name>
    <dbReference type="NCBI Taxonomy" id="185542"/>
    <lineage>
        <taxon>Eukaryota</taxon>
        <taxon>Viridiplantae</taxon>
        <taxon>Streptophyta</taxon>
        <taxon>Embryophyta</taxon>
        <taxon>Tracheophyta</taxon>
        <taxon>Spermatophyta</taxon>
        <taxon>Magnoliopsida</taxon>
        <taxon>eudicotyledons</taxon>
        <taxon>Gunneridae</taxon>
        <taxon>Pentapetalae</taxon>
        <taxon>asterids</taxon>
        <taxon>campanulids</taxon>
        <taxon>Aquifoliales</taxon>
        <taxon>Aquifoliaceae</taxon>
        <taxon>Ilex</taxon>
    </lineage>
</organism>
<evidence type="ECO:0000313" key="4">
    <source>
        <dbReference type="Proteomes" id="UP001642360"/>
    </source>
</evidence>
<evidence type="ECO:0000256" key="1">
    <source>
        <dbReference type="SAM" id="MobiDB-lite"/>
    </source>
</evidence>
<protein>
    <recommendedName>
        <fullName evidence="5">Retrotransposon Copia-like N-terminal domain-containing protein</fullName>
    </recommendedName>
</protein>
<keyword evidence="2" id="KW-0732">Signal</keyword>
<dbReference type="Proteomes" id="UP001642360">
    <property type="component" value="Unassembled WGS sequence"/>
</dbReference>
<proteinExistence type="predicted"/>
<keyword evidence="4" id="KW-1185">Reference proteome</keyword>
<reference evidence="3 4" key="1">
    <citation type="submission" date="2024-02" db="EMBL/GenBank/DDBJ databases">
        <authorList>
            <person name="Vignale AGUSTIN F."/>
            <person name="Sosa J E."/>
            <person name="Modenutti C."/>
        </authorList>
    </citation>
    <scope>NUCLEOTIDE SEQUENCE [LARGE SCALE GENOMIC DNA]</scope>
</reference>
<accession>A0ABC8SV51</accession>
<gene>
    <name evidence="3" type="ORF">ILEXP_LOCUS29580</name>
</gene>
<sequence>MVVSIVALLIVSCGVVVVVVDCGTVVCHRGGAVVRGGVAVRRHQPKRDANSLTLSLPPTSTAPTLLNGPMTSVKLNGTNYTLWSCSVQVFLRGNFTYAYEVWKEYFGLEQGTLRLENYYSHVWGVCIDHGFSTNCLALVIPSSHSDGYRGGNGGRGSRMGGRGGHSRPCSCTHSGRGGQSVDFYWDLYEKPSAAANQASYQDDTSVVASIPQLAPLDIGLVIIT</sequence>
<feature type="region of interest" description="Disordered" evidence="1">
    <location>
        <begin position="149"/>
        <end position="176"/>
    </location>
</feature>
<dbReference type="EMBL" id="CAUOFW020003580">
    <property type="protein sequence ID" value="CAK9160795.1"/>
    <property type="molecule type" value="Genomic_DNA"/>
</dbReference>
<evidence type="ECO:0008006" key="5">
    <source>
        <dbReference type="Google" id="ProtNLM"/>
    </source>
</evidence>
<evidence type="ECO:0000256" key="2">
    <source>
        <dbReference type="SAM" id="SignalP"/>
    </source>
</evidence>
<feature type="compositionally biased region" description="Gly residues" evidence="1">
    <location>
        <begin position="149"/>
        <end position="163"/>
    </location>
</feature>
<comment type="caution">
    <text evidence="3">The sequence shown here is derived from an EMBL/GenBank/DDBJ whole genome shotgun (WGS) entry which is preliminary data.</text>
</comment>
<feature type="chain" id="PRO_5044809618" description="Retrotransposon Copia-like N-terminal domain-containing protein" evidence="2">
    <location>
        <begin position="23"/>
        <end position="224"/>
    </location>
</feature>
<evidence type="ECO:0000313" key="3">
    <source>
        <dbReference type="EMBL" id="CAK9160795.1"/>
    </source>
</evidence>